<evidence type="ECO:0000313" key="11">
    <source>
        <dbReference type="Proteomes" id="UP000038830"/>
    </source>
</evidence>
<comment type="subcellular location">
    <subcellularLocation>
        <location evidence="1">Mitochondrion</location>
    </subcellularLocation>
</comment>
<dbReference type="GO" id="GO:0003735">
    <property type="term" value="F:structural constituent of ribosome"/>
    <property type="evidence" value="ECO:0007669"/>
    <property type="project" value="InterPro"/>
</dbReference>
<dbReference type="CDD" id="cd00392">
    <property type="entry name" value="Ribosomal_L13"/>
    <property type="match status" value="1"/>
</dbReference>
<evidence type="ECO:0000256" key="5">
    <source>
        <dbReference type="ARBA" id="ARBA00023274"/>
    </source>
</evidence>
<dbReference type="STRING" id="983966.A0A0H5BXY2"/>
<dbReference type="GO" id="GO:0006412">
    <property type="term" value="P:translation"/>
    <property type="evidence" value="ECO:0007669"/>
    <property type="project" value="InterPro"/>
</dbReference>
<dbReference type="GO" id="GO:0005762">
    <property type="term" value="C:mitochondrial large ribosomal subunit"/>
    <property type="evidence" value="ECO:0007669"/>
    <property type="project" value="TreeGrafter"/>
</dbReference>
<organism evidence="9 11">
    <name type="scientific">Cyberlindnera jadinii (strain ATCC 18201 / CBS 1600 / BCRC 20928 / JCM 3617 / NBRC 0987 / NRRL Y-1542)</name>
    <name type="common">Torula yeast</name>
    <name type="synonym">Candida utilis</name>
    <dbReference type="NCBI Taxonomy" id="983966"/>
    <lineage>
        <taxon>Eukaryota</taxon>
        <taxon>Fungi</taxon>
        <taxon>Dikarya</taxon>
        <taxon>Ascomycota</taxon>
        <taxon>Saccharomycotina</taxon>
        <taxon>Saccharomycetes</taxon>
        <taxon>Phaffomycetales</taxon>
        <taxon>Phaffomycetaceae</taxon>
        <taxon>Cyberlindnera</taxon>
    </lineage>
</organism>
<keyword evidence="12" id="KW-1185">Reference proteome</keyword>
<dbReference type="InterPro" id="IPR005822">
    <property type="entry name" value="Ribosomal_uL13"/>
</dbReference>
<evidence type="ECO:0000256" key="1">
    <source>
        <dbReference type="ARBA" id="ARBA00004173"/>
    </source>
</evidence>
<dbReference type="FunFam" id="3.90.1180.10:FF:000007">
    <property type="entry name" value="50S ribosomal protein L13"/>
    <property type="match status" value="1"/>
</dbReference>
<dbReference type="GO" id="GO:0003729">
    <property type="term" value="F:mRNA binding"/>
    <property type="evidence" value="ECO:0007669"/>
    <property type="project" value="TreeGrafter"/>
</dbReference>
<dbReference type="GO" id="GO:0017148">
    <property type="term" value="P:negative regulation of translation"/>
    <property type="evidence" value="ECO:0007669"/>
    <property type="project" value="TreeGrafter"/>
</dbReference>
<dbReference type="EMBL" id="CDQK01000001">
    <property type="protein sequence ID" value="CEP20258.1"/>
    <property type="molecule type" value="Genomic_DNA"/>
</dbReference>
<dbReference type="PROSITE" id="PS00783">
    <property type="entry name" value="RIBOSOMAL_L13"/>
    <property type="match status" value="1"/>
</dbReference>
<dbReference type="NCBIfam" id="TIGR01066">
    <property type="entry name" value="rplM_bact"/>
    <property type="match status" value="1"/>
</dbReference>
<dbReference type="PANTHER" id="PTHR11545:SF2">
    <property type="entry name" value="LARGE RIBOSOMAL SUBUNIT PROTEIN UL13M"/>
    <property type="match status" value="1"/>
</dbReference>
<reference evidence="11" key="2">
    <citation type="journal article" date="2015" name="J. Biotechnol.">
        <title>The structure of the Cyberlindnera jadinii genome and its relation to Candida utilis analyzed by the occurrence of single nucleotide polymorphisms.</title>
        <authorList>
            <person name="Rupp O."/>
            <person name="Brinkrolf K."/>
            <person name="Buerth C."/>
            <person name="Kunigo M."/>
            <person name="Schneider J."/>
            <person name="Jaenicke S."/>
            <person name="Goesmann A."/>
            <person name="Puehler A."/>
            <person name="Jaeger K.-E."/>
            <person name="Ernst J.F."/>
        </authorList>
    </citation>
    <scope>NUCLEOTIDE SEQUENCE [LARGE SCALE GENOMIC DNA]</scope>
    <source>
        <strain evidence="11">ATCC 18201 / CBS 1600 / BCRC 20928 / JCM 3617 / NBRC 0987 / NRRL Y-1542</strain>
    </source>
</reference>
<protein>
    <recommendedName>
        <fullName evidence="7">Large ribosomal subunit protein uL13m</fullName>
    </recommendedName>
</protein>
<dbReference type="OrthoDB" id="274622at2759"/>
<keyword evidence="5 8" id="KW-0687">Ribonucleoprotein</keyword>
<dbReference type="PANTHER" id="PTHR11545">
    <property type="entry name" value="RIBOSOMAL PROTEIN L13"/>
    <property type="match status" value="1"/>
</dbReference>
<sequence length="161" mass="18158">MSQRIGRTGISVARVWHHVDVAKDDRTLGRLASSIAITLVGKHKPTFDKTLDQGDYVVVTNCAQLKITGNKFEDKEYWRHSTKPGSLVLTPMKKMAQDKGFGELLKKAVSGMLPKNSYRKTRLARLKVFDGSENPYKQNIVAYADEQPLVVQKLKELESQK</sequence>
<dbReference type="AlphaFoldDB" id="A0A0H5BXY2"/>
<accession>A0A1E4S0U6</accession>
<dbReference type="Proteomes" id="UP000094389">
    <property type="component" value="Unassembled WGS sequence"/>
</dbReference>
<dbReference type="OMA" id="HKPIYTP"/>
<reference evidence="10 12" key="3">
    <citation type="journal article" date="2016" name="Proc. Natl. Acad. Sci. U.S.A.">
        <title>Comparative genomics of biotechnologically important yeasts.</title>
        <authorList>
            <person name="Riley R."/>
            <person name="Haridas S."/>
            <person name="Wolfe K.H."/>
            <person name="Lopes M.R."/>
            <person name="Hittinger C.T."/>
            <person name="Goeker M."/>
            <person name="Salamov A.A."/>
            <person name="Wisecaver J.H."/>
            <person name="Long T.M."/>
            <person name="Calvey C.H."/>
            <person name="Aerts A.L."/>
            <person name="Barry K.W."/>
            <person name="Choi C."/>
            <person name="Clum A."/>
            <person name="Coughlan A.Y."/>
            <person name="Deshpande S."/>
            <person name="Douglass A.P."/>
            <person name="Hanson S.J."/>
            <person name="Klenk H.-P."/>
            <person name="LaButti K.M."/>
            <person name="Lapidus A."/>
            <person name="Lindquist E.A."/>
            <person name="Lipzen A.M."/>
            <person name="Meier-Kolthoff J.P."/>
            <person name="Ohm R.A."/>
            <person name="Otillar R.P."/>
            <person name="Pangilinan J.L."/>
            <person name="Peng Y."/>
            <person name="Rokas A."/>
            <person name="Rosa C.A."/>
            <person name="Scheuner C."/>
            <person name="Sibirny A.A."/>
            <person name="Slot J.C."/>
            <person name="Stielow J.B."/>
            <person name="Sun H."/>
            <person name="Kurtzman C.P."/>
            <person name="Blackwell M."/>
            <person name="Grigoriev I.V."/>
            <person name="Jeffries T.W."/>
        </authorList>
    </citation>
    <scope>NUCLEOTIDE SEQUENCE [LARGE SCALE GENOMIC DNA]</scope>
    <source>
        <strain evidence="12">ATCC 18201 / CBS 1600 / BCRC 20928 / JCM 3617 / NBRC 0987 / NRRL Y-1542</strain>
        <strain evidence="10">NRRL Y-1542</strain>
    </source>
</reference>
<evidence type="ECO:0000256" key="7">
    <source>
        <dbReference type="ARBA" id="ARBA00068950"/>
    </source>
</evidence>
<proteinExistence type="inferred from homology"/>
<accession>A0A0H5BXY2</accession>
<dbReference type="SUPFAM" id="SSF52161">
    <property type="entry name" value="Ribosomal protein L13"/>
    <property type="match status" value="1"/>
</dbReference>
<name>A0A0H5BXY2_CYBJN</name>
<dbReference type="Pfam" id="PF00572">
    <property type="entry name" value="Ribosomal_L13"/>
    <property type="match status" value="1"/>
</dbReference>
<evidence type="ECO:0000256" key="6">
    <source>
        <dbReference type="ARBA" id="ARBA00037226"/>
    </source>
</evidence>
<evidence type="ECO:0000313" key="10">
    <source>
        <dbReference type="EMBL" id="ODV73119.1"/>
    </source>
</evidence>
<dbReference type="InterPro" id="IPR005823">
    <property type="entry name" value="Ribosomal_uL13_bac-type"/>
</dbReference>
<comment type="function">
    <text evidence="6">Component of the mitochondrial ribosome (mitoribosome), a dedicated translation machinery responsible for the synthesis of mitochondrial genome-encoded proteins, including at least some of the essential transmembrane subunits of the mitochondrial respiratory chain. The mitoribosomes are attached to the mitochondrial inner membrane and translation products are cotranslationally integrated into the membrane.</text>
</comment>
<reference evidence="9" key="1">
    <citation type="submission" date="2014-12" db="EMBL/GenBank/DDBJ databases">
        <authorList>
            <person name="Jaenicke S."/>
        </authorList>
    </citation>
    <scope>NUCLEOTIDE SEQUENCE [LARGE SCALE GENOMIC DNA]</scope>
    <source>
        <strain evidence="9">CBS1600</strain>
    </source>
</reference>
<dbReference type="PIRSF" id="PIRSF002181">
    <property type="entry name" value="Ribosomal_L13"/>
    <property type="match status" value="1"/>
</dbReference>
<dbReference type="InterPro" id="IPR036899">
    <property type="entry name" value="Ribosomal_uL13_sf"/>
</dbReference>
<dbReference type="EMBL" id="KV453932">
    <property type="protein sequence ID" value="ODV73119.1"/>
    <property type="molecule type" value="Genomic_DNA"/>
</dbReference>
<evidence type="ECO:0000256" key="2">
    <source>
        <dbReference type="ARBA" id="ARBA00006227"/>
    </source>
</evidence>
<keyword evidence="4" id="KW-0496">Mitochondrion</keyword>
<dbReference type="Gene3D" id="3.90.1180.10">
    <property type="entry name" value="Ribosomal protein L13"/>
    <property type="match status" value="1"/>
</dbReference>
<dbReference type="InterPro" id="IPR023563">
    <property type="entry name" value="Ribosomal_uL13_CS"/>
</dbReference>
<evidence type="ECO:0000256" key="8">
    <source>
        <dbReference type="RuleBase" id="RU003877"/>
    </source>
</evidence>
<evidence type="ECO:0000256" key="4">
    <source>
        <dbReference type="ARBA" id="ARBA00023128"/>
    </source>
</evidence>
<evidence type="ECO:0000313" key="9">
    <source>
        <dbReference type="EMBL" id="CEP20258.1"/>
    </source>
</evidence>
<gene>
    <name evidence="9" type="ORF">BN1211_0054</name>
    <name evidence="10" type="ORF">CYBJADRAFT_194430</name>
</gene>
<evidence type="ECO:0000313" key="12">
    <source>
        <dbReference type="Proteomes" id="UP000094389"/>
    </source>
</evidence>
<evidence type="ECO:0000256" key="3">
    <source>
        <dbReference type="ARBA" id="ARBA00022980"/>
    </source>
</evidence>
<comment type="similarity">
    <text evidence="2 8">Belongs to the universal ribosomal protein uL13 family.</text>
</comment>
<dbReference type="HAMAP" id="MF_01366">
    <property type="entry name" value="Ribosomal_uL13"/>
    <property type="match status" value="1"/>
</dbReference>
<keyword evidence="3 8" id="KW-0689">Ribosomal protein</keyword>
<dbReference type="Proteomes" id="UP000038830">
    <property type="component" value="Unassembled WGS sequence"/>
</dbReference>